<dbReference type="Gene3D" id="3.30.160.250">
    <property type="match status" value="1"/>
</dbReference>
<dbReference type="AlphaFoldDB" id="A0A938BNY4"/>
<dbReference type="InterPro" id="IPR031807">
    <property type="entry name" value="HicB-like"/>
</dbReference>
<feature type="domain" description="HicB-like antitoxin of toxin-antitoxin system" evidence="1">
    <location>
        <begin position="4"/>
        <end position="65"/>
    </location>
</feature>
<gene>
    <name evidence="2" type="ORF">FJZ00_10860</name>
</gene>
<dbReference type="InterPro" id="IPR051404">
    <property type="entry name" value="TA_system_antitoxin"/>
</dbReference>
<evidence type="ECO:0000313" key="3">
    <source>
        <dbReference type="Proteomes" id="UP000703893"/>
    </source>
</evidence>
<dbReference type="PANTHER" id="PTHR34504:SF2">
    <property type="entry name" value="UPF0150 PROTEIN SSL0259"/>
    <property type="match status" value="1"/>
</dbReference>
<evidence type="ECO:0000313" key="2">
    <source>
        <dbReference type="EMBL" id="MBM3275645.1"/>
    </source>
</evidence>
<dbReference type="InterPro" id="IPR035069">
    <property type="entry name" value="TTHA1013/TTHA0281-like"/>
</dbReference>
<dbReference type="Proteomes" id="UP000703893">
    <property type="component" value="Unassembled WGS sequence"/>
</dbReference>
<protein>
    <submittedName>
        <fullName evidence="2">Type II toxin-antitoxin system HicB family antitoxin</fullName>
    </submittedName>
</protein>
<sequence length="69" mass="7575">MKYLVLIKRVGANFFASSPDVPLCFATGDTIEETRDNFSAALRGHLASLRETGDQVPEPETIGEYLTVD</sequence>
<reference evidence="2 3" key="1">
    <citation type="submission" date="2019-03" db="EMBL/GenBank/DDBJ databases">
        <title>Lake Tanganyika Metagenome-Assembled Genomes (MAGs).</title>
        <authorList>
            <person name="Tran P."/>
        </authorList>
    </citation>
    <scope>NUCLEOTIDE SEQUENCE [LARGE SCALE GENOMIC DNA]</scope>
    <source>
        <strain evidence="2">K_DeepCast_65m_m2_236</strain>
    </source>
</reference>
<evidence type="ECO:0000259" key="1">
    <source>
        <dbReference type="Pfam" id="PF15919"/>
    </source>
</evidence>
<dbReference type="SUPFAM" id="SSF143100">
    <property type="entry name" value="TTHA1013/TTHA0281-like"/>
    <property type="match status" value="1"/>
</dbReference>
<proteinExistence type="predicted"/>
<dbReference type="PANTHER" id="PTHR34504">
    <property type="entry name" value="ANTITOXIN HICB"/>
    <property type="match status" value="1"/>
</dbReference>
<comment type="caution">
    <text evidence="2">The sequence shown here is derived from an EMBL/GenBank/DDBJ whole genome shotgun (WGS) entry which is preliminary data.</text>
</comment>
<accession>A0A938BNY4</accession>
<dbReference type="EMBL" id="VGJX01000664">
    <property type="protein sequence ID" value="MBM3275645.1"/>
    <property type="molecule type" value="Genomic_DNA"/>
</dbReference>
<name>A0A938BNY4_9BACT</name>
<organism evidence="2 3">
    <name type="scientific">Candidatus Tanganyikabacteria bacterium</name>
    <dbReference type="NCBI Taxonomy" id="2961651"/>
    <lineage>
        <taxon>Bacteria</taxon>
        <taxon>Bacillati</taxon>
        <taxon>Candidatus Sericytochromatia</taxon>
        <taxon>Candidatus Tanganyikabacteria</taxon>
    </lineage>
</organism>
<dbReference type="Pfam" id="PF15919">
    <property type="entry name" value="HicB_lk_antitox"/>
    <property type="match status" value="1"/>
</dbReference>